<dbReference type="Proteomes" id="UP000092445">
    <property type="component" value="Unassembled WGS sequence"/>
</dbReference>
<feature type="compositionally biased region" description="Basic and acidic residues" evidence="1">
    <location>
        <begin position="1"/>
        <end position="19"/>
    </location>
</feature>
<evidence type="ECO:0000313" key="2">
    <source>
        <dbReference type="EnsemblMetazoa" id="GPAI039165-PA"/>
    </source>
</evidence>
<reference evidence="2" key="2">
    <citation type="submission" date="2020-05" db="UniProtKB">
        <authorList>
            <consortium name="EnsemblMetazoa"/>
        </authorList>
    </citation>
    <scope>IDENTIFICATION</scope>
    <source>
        <strain evidence="2">IAEA</strain>
    </source>
</reference>
<dbReference type="VEuPathDB" id="VectorBase:GPAI039165"/>
<keyword evidence="3" id="KW-1185">Reference proteome</keyword>
<protein>
    <submittedName>
        <fullName evidence="2">Uncharacterized protein</fullName>
    </submittedName>
</protein>
<feature type="region of interest" description="Disordered" evidence="1">
    <location>
        <begin position="1"/>
        <end position="22"/>
    </location>
</feature>
<feature type="region of interest" description="Disordered" evidence="1">
    <location>
        <begin position="62"/>
        <end position="84"/>
    </location>
</feature>
<feature type="compositionally biased region" description="Polar residues" evidence="1">
    <location>
        <begin position="68"/>
        <end position="84"/>
    </location>
</feature>
<reference evidence="3" key="1">
    <citation type="submission" date="2014-03" db="EMBL/GenBank/DDBJ databases">
        <authorList>
            <person name="Aksoy S."/>
            <person name="Warren W."/>
            <person name="Wilson R.K."/>
        </authorList>
    </citation>
    <scope>NUCLEOTIDE SEQUENCE [LARGE SCALE GENOMIC DNA]</scope>
    <source>
        <strain evidence="3">IAEA</strain>
    </source>
</reference>
<dbReference type="EnsemblMetazoa" id="GPAI039165-RA">
    <property type="protein sequence ID" value="GPAI039165-PA"/>
    <property type="gene ID" value="GPAI039165"/>
</dbReference>
<name>A0A1B0AA73_GLOPL</name>
<evidence type="ECO:0000313" key="3">
    <source>
        <dbReference type="Proteomes" id="UP000092445"/>
    </source>
</evidence>
<evidence type="ECO:0000256" key="1">
    <source>
        <dbReference type="SAM" id="MobiDB-lite"/>
    </source>
</evidence>
<dbReference type="AlphaFoldDB" id="A0A1B0AA73"/>
<dbReference type="STRING" id="7398.A0A1B0AA73"/>
<organism evidence="2 3">
    <name type="scientific">Glossina pallidipes</name>
    <name type="common">Tsetse fly</name>
    <dbReference type="NCBI Taxonomy" id="7398"/>
    <lineage>
        <taxon>Eukaryota</taxon>
        <taxon>Metazoa</taxon>
        <taxon>Ecdysozoa</taxon>
        <taxon>Arthropoda</taxon>
        <taxon>Hexapoda</taxon>
        <taxon>Insecta</taxon>
        <taxon>Pterygota</taxon>
        <taxon>Neoptera</taxon>
        <taxon>Endopterygota</taxon>
        <taxon>Diptera</taxon>
        <taxon>Brachycera</taxon>
        <taxon>Muscomorpha</taxon>
        <taxon>Hippoboscoidea</taxon>
        <taxon>Glossinidae</taxon>
        <taxon>Glossina</taxon>
    </lineage>
</organism>
<proteinExistence type="predicted"/>
<accession>A0A1B0AA73</accession>
<sequence>MPDYKDKVNSQKGNKDKKFSRVYPATDGDDVVISGMAGKFPNCHNIDEYEYKLYNKSHIEANQKPLKPQNQNSYIEPKQSRITN</sequence>